<keyword evidence="4" id="KW-1185">Reference proteome</keyword>
<feature type="region of interest" description="Disordered" evidence="2">
    <location>
        <begin position="650"/>
        <end position="678"/>
    </location>
</feature>
<name>A0A423W0Q7_CYTCH</name>
<dbReference type="AlphaFoldDB" id="A0A423W0Q7"/>
<comment type="caution">
    <text evidence="3">The sequence shown here is derived from an EMBL/GenBank/DDBJ whole genome shotgun (WGS) entry which is preliminary data.</text>
</comment>
<reference evidence="3 4" key="1">
    <citation type="submission" date="2015-09" db="EMBL/GenBank/DDBJ databases">
        <title>Host preference determinants of Valsa canker pathogens revealed by comparative genomics.</title>
        <authorList>
            <person name="Yin Z."/>
            <person name="Huang L."/>
        </authorList>
    </citation>
    <scope>NUCLEOTIDE SEQUENCE [LARGE SCALE GENOMIC DNA]</scope>
    <source>
        <strain evidence="3 4">YSFL</strain>
    </source>
</reference>
<dbReference type="Proteomes" id="UP000284375">
    <property type="component" value="Unassembled WGS sequence"/>
</dbReference>
<feature type="coiled-coil region" evidence="1">
    <location>
        <begin position="317"/>
        <end position="344"/>
    </location>
</feature>
<evidence type="ECO:0000256" key="1">
    <source>
        <dbReference type="SAM" id="Coils"/>
    </source>
</evidence>
<proteinExistence type="predicted"/>
<feature type="region of interest" description="Disordered" evidence="2">
    <location>
        <begin position="228"/>
        <end position="265"/>
    </location>
</feature>
<feature type="region of interest" description="Disordered" evidence="2">
    <location>
        <begin position="1"/>
        <end position="127"/>
    </location>
</feature>
<accession>A0A423W0Q7</accession>
<keyword evidence="1" id="KW-0175">Coiled coil</keyword>
<feature type="region of interest" description="Disordered" evidence="2">
    <location>
        <begin position="281"/>
        <end position="305"/>
    </location>
</feature>
<feature type="compositionally biased region" description="Basic residues" evidence="2">
    <location>
        <begin position="36"/>
        <end position="54"/>
    </location>
</feature>
<evidence type="ECO:0000313" key="4">
    <source>
        <dbReference type="Proteomes" id="UP000284375"/>
    </source>
</evidence>
<feature type="compositionally biased region" description="Basic and acidic residues" evidence="2">
    <location>
        <begin position="118"/>
        <end position="127"/>
    </location>
</feature>
<evidence type="ECO:0000256" key="2">
    <source>
        <dbReference type="SAM" id="MobiDB-lite"/>
    </source>
</evidence>
<protein>
    <submittedName>
        <fullName evidence="3">Uncharacterized protein</fullName>
    </submittedName>
</protein>
<dbReference type="EMBL" id="LJZO01000018">
    <property type="protein sequence ID" value="ROV96919.1"/>
    <property type="molecule type" value="Genomic_DNA"/>
</dbReference>
<feature type="compositionally biased region" description="Polar residues" evidence="2">
    <location>
        <begin position="281"/>
        <end position="302"/>
    </location>
</feature>
<feature type="coiled-coil region" evidence="1">
    <location>
        <begin position="488"/>
        <end position="522"/>
    </location>
</feature>
<dbReference type="OrthoDB" id="3532430at2759"/>
<gene>
    <name evidence="3" type="ORF">VSDG_04150</name>
</gene>
<feature type="compositionally biased region" description="Basic residues" evidence="2">
    <location>
        <begin position="96"/>
        <end position="117"/>
    </location>
</feature>
<dbReference type="STRING" id="252740.A0A423W0Q7"/>
<evidence type="ECO:0000313" key="3">
    <source>
        <dbReference type="EMBL" id="ROV96919.1"/>
    </source>
</evidence>
<sequence>MEVDLPIALRRTPRRQQRRDESPETTGSSKCTARASQRRSRTALKTPRNRSKGVHIRDQASDPRPATQYQHDVDDGTITVLDFDIPVRTMPSPPGLRRKRQRHSTGTHGTPSKRPRHDRGSTDARGAEESEMVHIFPLRQVLDGRIRRRIRRNGLSEEMNAIYSEKRARRKRTEQELRRLRDEMAGKDAEIERLRGFDSSTTVFGSEACDTSRIQELEKRLARLKEELSHSSSASLGPAHFDDSGIGMSSDGLWDHDSDDGGGMMDITVDDEEFGNSTAADLQCNTTPEQPSRTWGSDTSSPPCDAALQARVADPDKETMEQEVRALRSEVASLNQTVQAQKAQMSEKLSENQHGCDDLDLGLQLDIVMQDLSDKTASLADLQMSLSSLLSSSFSDEEEGTTGQLIMLKELTETLRSVRLELEYLSPGEVLPDGADEVLDFAVQRLRDMDREIREKDESLHEKDAMIQHQDEIIKEGDRLVDERDATIREKDSRISSLELDMERLNDTIADLEALARLLGDNEAALRGHLTAEREASSRREDTLADTEAKLADVLAQTGALRAQLADKDMQLIQRDAKMAGLRGEVERLDGALAEARGHLQAARGEVVRDRVAAQNAVVAMRAQLLQALSVGEGFLGGVASEPASASSSFSAVLPKQEEQPGRGAKGGGDGCGGGGEAKGVADLATLPAVPTGLFATKEAGKF</sequence>
<organism evidence="3 4">
    <name type="scientific">Cytospora chrysosperma</name>
    <name type="common">Cytospora canker fungus</name>
    <name type="synonym">Sphaeria chrysosperma</name>
    <dbReference type="NCBI Taxonomy" id="252740"/>
    <lineage>
        <taxon>Eukaryota</taxon>
        <taxon>Fungi</taxon>
        <taxon>Dikarya</taxon>
        <taxon>Ascomycota</taxon>
        <taxon>Pezizomycotina</taxon>
        <taxon>Sordariomycetes</taxon>
        <taxon>Sordariomycetidae</taxon>
        <taxon>Diaporthales</taxon>
        <taxon>Cytosporaceae</taxon>
        <taxon>Cytospora</taxon>
    </lineage>
</organism>
<feature type="compositionally biased region" description="Gly residues" evidence="2">
    <location>
        <begin position="664"/>
        <end position="678"/>
    </location>
</feature>